<dbReference type="InterPro" id="IPR002692">
    <property type="entry name" value="S45"/>
</dbReference>
<dbReference type="SUPFAM" id="SSF56235">
    <property type="entry name" value="N-terminal nucleophile aminohydrolases (Ntn hydrolases)"/>
    <property type="match status" value="1"/>
</dbReference>
<evidence type="ECO:0000313" key="4">
    <source>
        <dbReference type="Proteomes" id="UP000198994"/>
    </source>
</evidence>
<dbReference type="Proteomes" id="UP000198994">
    <property type="component" value="Unassembled WGS sequence"/>
</dbReference>
<dbReference type="InterPro" id="IPR023343">
    <property type="entry name" value="Penicillin_amidase_dom1"/>
</dbReference>
<accession>A0A1G7FP33</accession>
<feature type="compositionally biased region" description="Polar residues" evidence="2">
    <location>
        <begin position="104"/>
        <end position="119"/>
    </location>
</feature>
<dbReference type="InterPro" id="IPR029055">
    <property type="entry name" value="Ntn_hydrolases_N"/>
</dbReference>
<proteinExistence type="inferred from homology"/>
<reference evidence="4" key="1">
    <citation type="submission" date="2016-10" db="EMBL/GenBank/DDBJ databases">
        <authorList>
            <person name="Varghese N."/>
            <person name="Submissions S."/>
        </authorList>
    </citation>
    <scope>NUCLEOTIDE SEQUENCE [LARGE SCALE GENOMIC DNA]</scope>
    <source>
        <strain evidence="4">DSM 10146</strain>
    </source>
</reference>
<evidence type="ECO:0000256" key="1">
    <source>
        <dbReference type="ARBA" id="ARBA00006586"/>
    </source>
</evidence>
<feature type="region of interest" description="Disordered" evidence="2">
    <location>
        <begin position="100"/>
        <end position="119"/>
    </location>
</feature>
<dbReference type="EMBL" id="FNAV01000007">
    <property type="protein sequence ID" value="SDE77653.1"/>
    <property type="molecule type" value="Genomic_DNA"/>
</dbReference>
<sequence length="119" mass="13316">MHVRDRVIQMDLTRRRAYGRVAEWAGPEALGRKNHAAHDDEARAMLDAYARGANAEIARLREAGQLAREYAHLSRHARRSAETAALCRRLLDWDGVMARAATRRSPTGRTSTASGPRAR</sequence>
<evidence type="ECO:0000256" key="2">
    <source>
        <dbReference type="SAM" id="MobiDB-lite"/>
    </source>
</evidence>
<dbReference type="Gene3D" id="1.10.439.10">
    <property type="entry name" value="Penicillin Amidohydrolase, domain 1"/>
    <property type="match status" value="2"/>
</dbReference>
<evidence type="ECO:0000313" key="3">
    <source>
        <dbReference type="EMBL" id="SDE77653.1"/>
    </source>
</evidence>
<gene>
    <name evidence="3" type="ORF">SAMN04488105_107207</name>
</gene>
<keyword evidence="4" id="KW-1185">Reference proteome</keyword>
<comment type="similarity">
    <text evidence="1">Belongs to the peptidase S45 family.</text>
</comment>
<name>A0A1G7FP33_9RHOB</name>
<organism evidence="3 4">
    <name type="scientific">Salipiger thiooxidans</name>
    <dbReference type="NCBI Taxonomy" id="282683"/>
    <lineage>
        <taxon>Bacteria</taxon>
        <taxon>Pseudomonadati</taxon>
        <taxon>Pseudomonadota</taxon>
        <taxon>Alphaproteobacteria</taxon>
        <taxon>Rhodobacterales</taxon>
        <taxon>Roseobacteraceae</taxon>
        <taxon>Salipiger</taxon>
    </lineage>
</organism>
<dbReference type="GO" id="GO:0017000">
    <property type="term" value="P:antibiotic biosynthetic process"/>
    <property type="evidence" value="ECO:0007669"/>
    <property type="project" value="InterPro"/>
</dbReference>
<dbReference type="AlphaFoldDB" id="A0A1G7FP33"/>
<protein>
    <submittedName>
        <fullName evidence="3">Penicillin amidase</fullName>
    </submittedName>
</protein>
<dbReference type="Pfam" id="PF01804">
    <property type="entry name" value="Penicil_amidase"/>
    <property type="match status" value="1"/>
</dbReference>
<dbReference type="GO" id="GO:0016811">
    <property type="term" value="F:hydrolase activity, acting on carbon-nitrogen (but not peptide) bonds, in linear amides"/>
    <property type="evidence" value="ECO:0007669"/>
    <property type="project" value="InterPro"/>
</dbReference>